<keyword evidence="2" id="KW-1185">Reference proteome</keyword>
<dbReference type="Proteomes" id="UP000799755">
    <property type="component" value="Unassembled WGS sequence"/>
</dbReference>
<organism evidence="1 2">
    <name type="scientific">Lindgomyces ingoldianus</name>
    <dbReference type="NCBI Taxonomy" id="673940"/>
    <lineage>
        <taxon>Eukaryota</taxon>
        <taxon>Fungi</taxon>
        <taxon>Dikarya</taxon>
        <taxon>Ascomycota</taxon>
        <taxon>Pezizomycotina</taxon>
        <taxon>Dothideomycetes</taxon>
        <taxon>Pleosporomycetidae</taxon>
        <taxon>Pleosporales</taxon>
        <taxon>Lindgomycetaceae</taxon>
        <taxon>Lindgomyces</taxon>
    </lineage>
</organism>
<evidence type="ECO:0000313" key="2">
    <source>
        <dbReference type="Proteomes" id="UP000799755"/>
    </source>
</evidence>
<name>A0ACB6QH50_9PLEO</name>
<accession>A0ACB6QH50</accession>
<evidence type="ECO:0000313" key="1">
    <source>
        <dbReference type="EMBL" id="KAF2466254.1"/>
    </source>
</evidence>
<sequence length="73" mass="8449">MGKSSQELSIYLDTCIFQVTKNLHGALSCLRNRHLERIVWIDAICINQEDLKERENQVGHMARIYVMAKSVMV</sequence>
<gene>
    <name evidence="1" type="ORF">BDR25DRAFT_237250</name>
</gene>
<reference evidence="1" key="1">
    <citation type="journal article" date="2020" name="Stud. Mycol.">
        <title>101 Dothideomycetes genomes: a test case for predicting lifestyles and emergence of pathogens.</title>
        <authorList>
            <person name="Haridas S."/>
            <person name="Albert R."/>
            <person name="Binder M."/>
            <person name="Bloem J."/>
            <person name="Labutti K."/>
            <person name="Salamov A."/>
            <person name="Andreopoulos B."/>
            <person name="Baker S."/>
            <person name="Barry K."/>
            <person name="Bills G."/>
            <person name="Bluhm B."/>
            <person name="Cannon C."/>
            <person name="Castanera R."/>
            <person name="Culley D."/>
            <person name="Daum C."/>
            <person name="Ezra D."/>
            <person name="Gonzalez J."/>
            <person name="Henrissat B."/>
            <person name="Kuo A."/>
            <person name="Liang C."/>
            <person name="Lipzen A."/>
            <person name="Lutzoni F."/>
            <person name="Magnuson J."/>
            <person name="Mondo S."/>
            <person name="Nolan M."/>
            <person name="Ohm R."/>
            <person name="Pangilinan J."/>
            <person name="Park H.-J."/>
            <person name="Ramirez L."/>
            <person name="Alfaro M."/>
            <person name="Sun H."/>
            <person name="Tritt A."/>
            <person name="Yoshinaga Y."/>
            <person name="Zwiers L.-H."/>
            <person name="Turgeon B."/>
            <person name="Goodwin S."/>
            <person name="Spatafora J."/>
            <person name="Crous P."/>
            <person name="Grigoriev I."/>
        </authorList>
    </citation>
    <scope>NUCLEOTIDE SEQUENCE</scope>
    <source>
        <strain evidence="1">ATCC 200398</strain>
    </source>
</reference>
<dbReference type="EMBL" id="MU003525">
    <property type="protein sequence ID" value="KAF2466254.1"/>
    <property type="molecule type" value="Genomic_DNA"/>
</dbReference>
<proteinExistence type="predicted"/>
<protein>
    <submittedName>
        <fullName evidence="1">Uncharacterized protein</fullName>
    </submittedName>
</protein>
<comment type="caution">
    <text evidence="1">The sequence shown here is derived from an EMBL/GenBank/DDBJ whole genome shotgun (WGS) entry which is preliminary data.</text>
</comment>